<gene>
    <name evidence="1" type="ORF">NCTC8985_06598</name>
</gene>
<evidence type="ECO:0000313" key="1">
    <source>
        <dbReference type="EMBL" id="STK78779.1"/>
    </source>
</evidence>
<dbReference type="EMBL" id="UGCO01000002">
    <property type="protein sequence ID" value="STK78779.1"/>
    <property type="molecule type" value="Genomic_DNA"/>
</dbReference>
<accession>A0A376ZTF3</accession>
<dbReference type="Proteomes" id="UP000254405">
    <property type="component" value="Unassembled WGS sequence"/>
</dbReference>
<proteinExistence type="predicted"/>
<evidence type="ECO:0000313" key="2">
    <source>
        <dbReference type="Proteomes" id="UP000254405"/>
    </source>
</evidence>
<organism evidence="1 2">
    <name type="scientific">Escherichia coli</name>
    <dbReference type="NCBI Taxonomy" id="562"/>
    <lineage>
        <taxon>Bacteria</taxon>
        <taxon>Pseudomonadati</taxon>
        <taxon>Pseudomonadota</taxon>
        <taxon>Gammaproteobacteria</taxon>
        <taxon>Enterobacterales</taxon>
        <taxon>Enterobacteriaceae</taxon>
        <taxon>Escherichia</taxon>
    </lineage>
</organism>
<dbReference type="AlphaFoldDB" id="A0A376ZTF3"/>
<reference evidence="1 2" key="1">
    <citation type="submission" date="2018-06" db="EMBL/GenBank/DDBJ databases">
        <authorList>
            <consortium name="Pathogen Informatics"/>
            <person name="Doyle S."/>
        </authorList>
    </citation>
    <scope>NUCLEOTIDE SEQUENCE [LARGE SCALE GENOMIC DNA]</scope>
    <source>
        <strain evidence="1 2">NCTC8985</strain>
    </source>
</reference>
<name>A0A376ZTF3_ECOLX</name>
<sequence length="38" mass="4464">MRNKKSLPEELQEAETIRLKGNNFHARKEIGPLNYLPQ</sequence>
<protein>
    <submittedName>
        <fullName evidence="1">Uncharacterized protein</fullName>
    </submittedName>
</protein>